<evidence type="ECO:0000256" key="11">
    <source>
        <dbReference type="ARBA" id="ARBA00023157"/>
    </source>
</evidence>
<dbReference type="InterPro" id="IPR036249">
    <property type="entry name" value="Thioredoxin-like_sf"/>
</dbReference>
<comment type="pathway">
    <text evidence="12">Protein modification.</text>
</comment>
<evidence type="ECO:0000256" key="5">
    <source>
        <dbReference type="ARBA" id="ARBA00022692"/>
    </source>
</evidence>
<dbReference type="GO" id="GO:0008250">
    <property type="term" value="C:oligosaccharyltransferase complex"/>
    <property type="evidence" value="ECO:0007669"/>
    <property type="project" value="TreeGrafter"/>
</dbReference>
<evidence type="ECO:0000256" key="12">
    <source>
        <dbReference type="ARBA" id="ARBA00043952"/>
    </source>
</evidence>
<organism evidence="14 15">
    <name type="scientific">Panagrellus redivivus</name>
    <name type="common">Microworm</name>
    <dbReference type="NCBI Taxonomy" id="6233"/>
    <lineage>
        <taxon>Eukaryota</taxon>
        <taxon>Metazoa</taxon>
        <taxon>Ecdysozoa</taxon>
        <taxon>Nematoda</taxon>
        <taxon>Chromadorea</taxon>
        <taxon>Rhabditida</taxon>
        <taxon>Tylenchina</taxon>
        <taxon>Panagrolaimomorpha</taxon>
        <taxon>Panagrolaimoidea</taxon>
        <taxon>Panagrolaimidae</taxon>
        <taxon>Panagrellus</taxon>
    </lineage>
</organism>
<dbReference type="Gene3D" id="3.40.30.10">
    <property type="entry name" value="Glutaredoxin"/>
    <property type="match status" value="1"/>
</dbReference>
<keyword evidence="5 13" id="KW-0812">Transmembrane</keyword>
<keyword evidence="14" id="KW-1185">Reference proteome</keyword>
<evidence type="ECO:0000256" key="1">
    <source>
        <dbReference type="ARBA" id="ARBA00002791"/>
    </source>
</evidence>
<evidence type="ECO:0000256" key="6">
    <source>
        <dbReference type="ARBA" id="ARBA00022729"/>
    </source>
</evidence>
<dbReference type="PANTHER" id="PTHR12692">
    <property type="entry name" value="DOLICHYL-DIPHOSPHOOLIGOSACCHARIDE--PROTEIN GLYCOSYLTRANSFERASE-RELATED"/>
    <property type="match status" value="1"/>
</dbReference>
<dbReference type="GO" id="GO:0015693">
    <property type="term" value="P:magnesium ion transport"/>
    <property type="evidence" value="ECO:0007669"/>
    <property type="project" value="UniProtKB-ARBA"/>
</dbReference>
<evidence type="ECO:0000256" key="10">
    <source>
        <dbReference type="ARBA" id="ARBA00023136"/>
    </source>
</evidence>
<reference evidence="15" key="2">
    <citation type="submission" date="2020-10" db="UniProtKB">
        <authorList>
            <consortium name="WormBaseParasite"/>
        </authorList>
    </citation>
    <scope>IDENTIFICATION</scope>
</reference>
<dbReference type="AlphaFoldDB" id="A0A7E4UV88"/>
<evidence type="ECO:0000256" key="9">
    <source>
        <dbReference type="ARBA" id="ARBA00022989"/>
    </source>
</evidence>
<sequence>MDIHAFRPRRIALTPMCNVSSSKYMVRHKLGVLAFVLAVVLAVAVAQKSSGLTLEDRVNNLQDLIAKRPIIPINLERWKNYVRGGPRNYSMIVMFTALSAGVNCPICKPAYDEFYILANSYRYGNYEQQGLYFGIVEFEDSPQVFQQMNLNTAPVIYHFPAKGREKKQDQMEFQRYGIDADAMAKFVGERTGVAITVLRPPNYAAPAVILLLVMLVLGLLYMRRNNLEFLFNRTFWGLACLTIVFCFMSGQMWNHIRGPPFVMTHPQSRETSIIHSSTQYQLILETYVVLGLYAIITVGMIAILDAPERKDTYRRGWAIAGLSVVAIFFSLLLSVFRLKYQGYPYHFLFN</sequence>
<evidence type="ECO:0000256" key="4">
    <source>
        <dbReference type="ARBA" id="ARBA00022448"/>
    </source>
</evidence>
<evidence type="ECO:0000313" key="14">
    <source>
        <dbReference type="Proteomes" id="UP000492821"/>
    </source>
</evidence>
<keyword evidence="11" id="KW-1015">Disulfide bond</keyword>
<evidence type="ECO:0000256" key="7">
    <source>
        <dbReference type="ARBA" id="ARBA00022824"/>
    </source>
</evidence>
<dbReference type="GO" id="GO:0018279">
    <property type="term" value="P:protein N-linked glycosylation via asparagine"/>
    <property type="evidence" value="ECO:0007669"/>
    <property type="project" value="TreeGrafter"/>
</dbReference>
<dbReference type="Pfam" id="PF04756">
    <property type="entry name" value="OST3_OST6"/>
    <property type="match status" value="1"/>
</dbReference>
<reference evidence="14" key="1">
    <citation type="journal article" date="2013" name="Genetics">
        <title>The draft genome and transcriptome of Panagrellus redivivus are shaped by the harsh demands of a free-living lifestyle.</title>
        <authorList>
            <person name="Srinivasan J."/>
            <person name="Dillman A.R."/>
            <person name="Macchietto M.G."/>
            <person name="Heikkinen L."/>
            <person name="Lakso M."/>
            <person name="Fracchia K.M."/>
            <person name="Antoshechkin I."/>
            <person name="Mortazavi A."/>
            <person name="Wong G."/>
            <person name="Sternberg P.W."/>
        </authorList>
    </citation>
    <scope>NUCLEOTIDE SEQUENCE [LARGE SCALE GENOMIC DNA]</scope>
    <source>
        <strain evidence="14">MT8872</strain>
    </source>
</reference>
<evidence type="ECO:0000256" key="13">
    <source>
        <dbReference type="SAM" id="Phobius"/>
    </source>
</evidence>
<evidence type="ECO:0000256" key="3">
    <source>
        <dbReference type="ARBA" id="ARBA00009561"/>
    </source>
</evidence>
<keyword evidence="6" id="KW-0732">Signal</keyword>
<accession>A0A7E4UV88</accession>
<dbReference type="PANTHER" id="PTHR12692:SF0">
    <property type="entry name" value="GH11935P"/>
    <property type="match status" value="1"/>
</dbReference>
<dbReference type="WBParaSite" id="Pan_g13257.t1">
    <property type="protein sequence ID" value="Pan_g13257.t1"/>
    <property type="gene ID" value="Pan_g13257"/>
</dbReference>
<feature type="transmembrane region" description="Helical" evidence="13">
    <location>
        <begin position="286"/>
        <end position="304"/>
    </location>
</feature>
<feature type="transmembrane region" description="Helical" evidence="13">
    <location>
        <begin position="316"/>
        <end position="336"/>
    </location>
</feature>
<comment type="function">
    <text evidence="1">Subunit of the oligosaccharyl transferase (OST) complex that catalyzes the initial transfer of a defined glycan (Glc(3)Man(9)GlcNAc(2) in eukaryotes) from the lipid carrier dolichol-pyrophosphate to an asparagine residue within an Asn-X-Ser/Thr consensus motif in nascent polypeptide chains, the first step in protein N-glycosylation. N-glycosylation occurs cotranslationally and the complex associates with the Sec61 complex at the channel-forming translocon complex that mediates protein translocation across the endoplasmic reticulum (ER). All subunits are required for a maximal enzyme activity.</text>
</comment>
<keyword evidence="4" id="KW-0813">Transport</keyword>
<keyword evidence="9 13" id="KW-1133">Transmembrane helix</keyword>
<keyword evidence="7" id="KW-0256">Endoplasmic reticulum</keyword>
<comment type="similarity">
    <text evidence="3">Belongs to the OST3/OST6 family.</text>
</comment>
<feature type="transmembrane region" description="Helical" evidence="13">
    <location>
        <begin position="203"/>
        <end position="222"/>
    </location>
</feature>
<name>A0A7E4UV88_PANRE</name>
<keyword evidence="8" id="KW-0460">Magnesium</keyword>
<dbReference type="Proteomes" id="UP000492821">
    <property type="component" value="Unassembled WGS sequence"/>
</dbReference>
<feature type="transmembrane region" description="Helical" evidence="13">
    <location>
        <begin position="234"/>
        <end position="253"/>
    </location>
</feature>
<evidence type="ECO:0000256" key="8">
    <source>
        <dbReference type="ARBA" id="ARBA00022842"/>
    </source>
</evidence>
<dbReference type="FunFam" id="3.40.30.10:FF:000009">
    <property type="entry name" value="Tumor suppressor candidate 3"/>
    <property type="match status" value="1"/>
</dbReference>
<evidence type="ECO:0000256" key="2">
    <source>
        <dbReference type="ARBA" id="ARBA00004477"/>
    </source>
</evidence>
<dbReference type="InterPro" id="IPR021149">
    <property type="entry name" value="OligosaccharylTrfase_OST3/OST6"/>
</dbReference>
<dbReference type="SUPFAM" id="SSF52833">
    <property type="entry name" value="Thioredoxin-like"/>
    <property type="match status" value="1"/>
</dbReference>
<proteinExistence type="inferred from homology"/>
<comment type="subcellular location">
    <subcellularLocation>
        <location evidence="2">Endoplasmic reticulum membrane</location>
        <topology evidence="2">Multi-pass membrane protein</topology>
    </subcellularLocation>
</comment>
<protein>
    <submittedName>
        <fullName evidence="15">Magnesium transporter protein 1</fullName>
    </submittedName>
</protein>
<keyword evidence="10 13" id="KW-0472">Membrane</keyword>
<evidence type="ECO:0000313" key="15">
    <source>
        <dbReference type="WBParaSite" id="Pan_g13257.t1"/>
    </source>
</evidence>